<proteinExistence type="predicted"/>
<dbReference type="InterPro" id="IPR011598">
    <property type="entry name" value="bHLH_dom"/>
</dbReference>
<dbReference type="InParanoid" id="A0A1Y1UT94"/>
<accession>A0A1Y1UT94</accession>
<dbReference type="EMBL" id="NBSH01000001">
    <property type="protein sequence ID" value="ORX41238.1"/>
    <property type="molecule type" value="Genomic_DNA"/>
</dbReference>
<feature type="compositionally biased region" description="Acidic residues" evidence="1">
    <location>
        <begin position="33"/>
        <end position="43"/>
    </location>
</feature>
<dbReference type="STRING" id="4999.A0A1Y1UT94"/>
<dbReference type="PANTHER" id="PTHR46266">
    <property type="entry name" value="TRANSCRIPTION FACTOR TT8"/>
    <property type="match status" value="1"/>
</dbReference>
<dbReference type="PANTHER" id="PTHR46266:SF4">
    <property type="entry name" value="TRANSCRIPTION FACTOR TT8"/>
    <property type="match status" value="1"/>
</dbReference>
<dbReference type="SUPFAM" id="SSF47459">
    <property type="entry name" value="HLH, helix-loop-helix DNA-binding domain"/>
    <property type="match status" value="1"/>
</dbReference>
<feature type="compositionally biased region" description="Polar residues" evidence="1">
    <location>
        <begin position="182"/>
        <end position="198"/>
    </location>
</feature>
<dbReference type="Proteomes" id="UP000193218">
    <property type="component" value="Unassembled WGS sequence"/>
</dbReference>
<evidence type="ECO:0000259" key="2">
    <source>
        <dbReference type="PROSITE" id="PS50888"/>
    </source>
</evidence>
<evidence type="ECO:0000256" key="1">
    <source>
        <dbReference type="SAM" id="MobiDB-lite"/>
    </source>
</evidence>
<feature type="compositionally biased region" description="Basic and acidic residues" evidence="1">
    <location>
        <begin position="74"/>
        <end position="90"/>
    </location>
</feature>
<gene>
    <name evidence="3" type="ORF">BD324DRAFT_606846</name>
</gene>
<sequence length="404" mass="42962">MAPPSSTAPRKRKLANVTASNALSESSPSADSADGEYREEDEDYAPKQSSSKRQSKPKATSKSTSSNNGGGRQLSREALRKANHSMIERRRREKINAALGELRQMVPGLGDTGGKGGEFKLEVLERTVEHMRDLTARLEELESRLGSASRPKSHKTSTVSSASNPESMIVDEQPRRPKLSHKSGQISAFVNTPTSKDSSLVEADTSERSKGSPSSQMSPPRAPSLSTLLASTNTTAPTRPPPGPQATNPTLYLPFPTPSPTSPFLHYTASTSSSSSLHTSTGPDPSPFMAPLQGMSLFGGALNLDTPGEKSLNAKGMGAEEAANVLLAFSSPDTLRPTSVGMTPLMTPLLSDSGRARRSTLDGEEFVLDGGLIKSPETKKMLSPAHNAQQGQKVGKTARDILRM</sequence>
<feature type="region of interest" description="Disordered" evidence="1">
    <location>
        <begin position="142"/>
        <end position="257"/>
    </location>
</feature>
<feature type="domain" description="BHLH" evidence="2">
    <location>
        <begin position="79"/>
        <end position="134"/>
    </location>
</feature>
<keyword evidence="4" id="KW-1185">Reference proteome</keyword>
<dbReference type="PROSITE" id="PS50888">
    <property type="entry name" value="BHLH"/>
    <property type="match status" value="1"/>
</dbReference>
<feature type="compositionally biased region" description="Low complexity" evidence="1">
    <location>
        <begin position="223"/>
        <end position="237"/>
    </location>
</feature>
<reference evidence="3 4" key="1">
    <citation type="submission" date="2017-03" db="EMBL/GenBank/DDBJ databases">
        <title>Widespread Adenine N6-methylation of Active Genes in Fungi.</title>
        <authorList>
            <consortium name="DOE Joint Genome Institute"/>
            <person name="Mondo S.J."/>
            <person name="Dannebaum R.O."/>
            <person name="Kuo R.C."/>
            <person name="Louie K.B."/>
            <person name="Bewick A.J."/>
            <person name="Labutti K."/>
            <person name="Haridas S."/>
            <person name="Kuo A."/>
            <person name="Salamov A."/>
            <person name="Ahrendt S.R."/>
            <person name="Lau R."/>
            <person name="Bowen B.P."/>
            <person name="Lipzen A."/>
            <person name="Sullivan W."/>
            <person name="Andreopoulos W.B."/>
            <person name="Clum A."/>
            <person name="Lindquist E."/>
            <person name="Daum C."/>
            <person name="Northen T.R."/>
            <person name="Ramamoorthy G."/>
            <person name="Schmitz R.J."/>
            <person name="Gryganskyi A."/>
            <person name="Culley D."/>
            <person name="Magnuson J."/>
            <person name="James T.Y."/>
            <person name="O'Malley M.A."/>
            <person name="Stajich J.E."/>
            <person name="Spatafora J.W."/>
            <person name="Visel A."/>
            <person name="Grigoriev I.V."/>
        </authorList>
    </citation>
    <scope>NUCLEOTIDE SEQUENCE [LARGE SCALE GENOMIC DNA]</scope>
    <source>
        <strain evidence="3 4">NRRL Y-17943</strain>
    </source>
</reference>
<name>A0A1Y1UT94_9TREE</name>
<dbReference type="SMART" id="SM00353">
    <property type="entry name" value="HLH"/>
    <property type="match status" value="1"/>
</dbReference>
<dbReference type="Pfam" id="PF00010">
    <property type="entry name" value="HLH"/>
    <property type="match status" value="1"/>
</dbReference>
<comment type="caution">
    <text evidence="3">The sequence shown here is derived from an EMBL/GenBank/DDBJ whole genome shotgun (WGS) entry which is preliminary data.</text>
</comment>
<dbReference type="Gene3D" id="4.10.280.10">
    <property type="entry name" value="Helix-loop-helix DNA-binding domain"/>
    <property type="match status" value="1"/>
</dbReference>
<dbReference type="GeneID" id="33555840"/>
<dbReference type="RefSeq" id="XP_021874917.1">
    <property type="nucleotide sequence ID" value="XM_022014032.1"/>
</dbReference>
<organism evidence="3 4">
    <name type="scientific">Kockovaella imperatae</name>
    <dbReference type="NCBI Taxonomy" id="4999"/>
    <lineage>
        <taxon>Eukaryota</taxon>
        <taxon>Fungi</taxon>
        <taxon>Dikarya</taxon>
        <taxon>Basidiomycota</taxon>
        <taxon>Agaricomycotina</taxon>
        <taxon>Tremellomycetes</taxon>
        <taxon>Tremellales</taxon>
        <taxon>Cuniculitremaceae</taxon>
        <taxon>Kockovaella</taxon>
    </lineage>
</organism>
<feature type="region of interest" description="Disordered" evidence="1">
    <location>
        <begin position="380"/>
        <end position="404"/>
    </location>
</feature>
<feature type="region of interest" description="Disordered" evidence="1">
    <location>
        <begin position="1"/>
        <end position="92"/>
    </location>
</feature>
<dbReference type="GO" id="GO:0046983">
    <property type="term" value="F:protein dimerization activity"/>
    <property type="evidence" value="ECO:0007669"/>
    <property type="project" value="InterPro"/>
</dbReference>
<evidence type="ECO:0000313" key="3">
    <source>
        <dbReference type="EMBL" id="ORX41238.1"/>
    </source>
</evidence>
<feature type="compositionally biased region" description="Low complexity" evidence="1">
    <location>
        <begin position="46"/>
        <end position="66"/>
    </location>
</feature>
<dbReference type="OrthoDB" id="690068at2759"/>
<evidence type="ECO:0000313" key="4">
    <source>
        <dbReference type="Proteomes" id="UP000193218"/>
    </source>
</evidence>
<dbReference type="AlphaFoldDB" id="A0A1Y1UT94"/>
<feature type="compositionally biased region" description="Polar residues" evidence="1">
    <location>
        <begin position="156"/>
        <end position="166"/>
    </location>
</feature>
<protein>
    <recommendedName>
        <fullName evidence="2">BHLH domain-containing protein</fullName>
    </recommendedName>
</protein>
<dbReference type="InterPro" id="IPR036638">
    <property type="entry name" value="HLH_DNA-bd_sf"/>
</dbReference>
<feature type="compositionally biased region" description="Polar residues" evidence="1">
    <location>
        <begin position="17"/>
        <end position="30"/>
    </location>
</feature>